<dbReference type="EMBL" id="BAFK01000005">
    <property type="protein sequence ID" value="GAB58158.1"/>
    <property type="molecule type" value="Genomic_DNA"/>
</dbReference>
<comment type="caution">
    <text evidence="1">The sequence shown here is derived from an EMBL/GenBank/DDBJ whole genome shotgun (WGS) entry which is preliminary data.</text>
</comment>
<dbReference type="Proteomes" id="UP000004374">
    <property type="component" value="Unassembled WGS sequence"/>
</dbReference>
<evidence type="ECO:0000313" key="2">
    <source>
        <dbReference type="Proteomes" id="UP000004374"/>
    </source>
</evidence>
<gene>
    <name evidence="1" type="ORF">RNAN_1129</name>
</gene>
<sequence length="37" mass="3839">MLIAKIIIIIALQATSSAALSCAKLALRSTAPQRQTA</sequence>
<name>I1DVT0_9GAMM</name>
<reference evidence="1 2" key="1">
    <citation type="journal article" date="2012" name="J. Bacteriol.">
        <title>Genome Sequence of the Protease-Producing Bacterium Rheinheimera nanhaiensis E407-8T, Isolated from Deep-Sea Sediment of the South China Sea.</title>
        <authorList>
            <person name="Zhang X.-Y."/>
            <person name="Zhang Y.-J."/>
            <person name="Qin Q.-L."/>
            <person name="Xie B.-B."/>
            <person name="Chen X.-L."/>
            <person name="Zhou B.-C."/>
            <person name="Zhang Y.-Z."/>
        </authorList>
    </citation>
    <scope>NUCLEOTIDE SEQUENCE [LARGE SCALE GENOMIC DNA]</scope>
    <source>
        <strain evidence="1 2">E407-8</strain>
    </source>
</reference>
<proteinExistence type="predicted"/>
<dbReference type="AlphaFoldDB" id="I1DVT0"/>
<dbReference type="PROSITE" id="PS51257">
    <property type="entry name" value="PROKAR_LIPOPROTEIN"/>
    <property type="match status" value="1"/>
</dbReference>
<evidence type="ECO:0000313" key="1">
    <source>
        <dbReference type="EMBL" id="GAB58158.1"/>
    </source>
</evidence>
<accession>I1DVT0</accession>
<dbReference type="STRING" id="562729.RNAN_1129"/>
<protein>
    <submittedName>
        <fullName evidence="1">Uncharacterized protein</fullName>
    </submittedName>
</protein>
<organism evidence="1 2">
    <name type="scientific">Rheinheimera nanhaiensis E407-8</name>
    <dbReference type="NCBI Taxonomy" id="562729"/>
    <lineage>
        <taxon>Bacteria</taxon>
        <taxon>Pseudomonadati</taxon>
        <taxon>Pseudomonadota</taxon>
        <taxon>Gammaproteobacteria</taxon>
        <taxon>Chromatiales</taxon>
        <taxon>Chromatiaceae</taxon>
        <taxon>Rheinheimera</taxon>
    </lineage>
</organism>
<keyword evidence="2" id="KW-1185">Reference proteome</keyword>